<dbReference type="GO" id="GO:0006310">
    <property type="term" value="P:DNA recombination"/>
    <property type="evidence" value="ECO:0007669"/>
    <property type="project" value="UniProtKB-KW"/>
</dbReference>
<dbReference type="PRINTS" id="PR00142">
    <property type="entry name" value="RECA"/>
</dbReference>
<comment type="caution">
    <text evidence="7">The sequence shown here is derived from an EMBL/GenBank/DDBJ whole genome shotgun (WGS) entry which is preliminary data.</text>
</comment>
<evidence type="ECO:0000313" key="7">
    <source>
        <dbReference type="EMBL" id="MDR4181127.1"/>
    </source>
</evidence>
<dbReference type="InterPro" id="IPR049428">
    <property type="entry name" value="RecA-like_N"/>
</dbReference>
<dbReference type="PROSITE" id="PS50163">
    <property type="entry name" value="RECA_3"/>
    <property type="match status" value="1"/>
</dbReference>
<dbReference type="InterPro" id="IPR027417">
    <property type="entry name" value="P-loop_NTPase"/>
</dbReference>
<evidence type="ECO:0000256" key="2">
    <source>
        <dbReference type="ARBA" id="ARBA00015553"/>
    </source>
</evidence>
<feature type="domain" description="RecA family profile 2" evidence="6">
    <location>
        <begin position="18"/>
        <end position="84"/>
    </location>
</feature>
<keyword evidence="3" id="KW-0547">Nucleotide-binding</keyword>
<evidence type="ECO:0000256" key="4">
    <source>
        <dbReference type="ARBA" id="ARBA00022840"/>
    </source>
</evidence>
<dbReference type="GO" id="GO:0005524">
    <property type="term" value="F:ATP binding"/>
    <property type="evidence" value="ECO:0007669"/>
    <property type="project" value="UniProtKB-KW"/>
</dbReference>
<dbReference type="EMBL" id="VKQN01000172">
    <property type="protein sequence ID" value="MDR4181127.1"/>
    <property type="molecule type" value="Genomic_DNA"/>
</dbReference>
<dbReference type="AlphaFoldDB" id="A0AB35PLI3"/>
<evidence type="ECO:0000256" key="1">
    <source>
        <dbReference type="ARBA" id="ARBA00009391"/>
    </source>
</evidence>
<evidence type="ECO:0000256" key="3">
    <source>
        <dbReference type="ARBA" id="ARBA00022741"/>
    </source>
</evidence>
<proteinExistence type="inferred from homology"/>
<dbReference type="InterPro" id="IPR013765">
    <property type="entry name" value="DNA_recomb/repair_RecA"/>
</dbReference>
<evidence type="ECO:0000313" key="8">
    <source>
        <dbReference type="Proteomes" id="UP001181533"/>
    </source>
</evidence>
<reference evidence="7" key="1">
    <citation type="submission" date="2019-07" db="EMBL/GenBank/DDBJ databases">
        <title>Phylogenomic Reclassification of ATCC Bacillus Strains and Various Taxa within the Genus Bacillus.</title>
        <authorList>
            <person name="Riojas M.A."/>
            <person name="Frank A.M."/>
            <person name="Fenn S.L."/>
            <person name="King S.P."/>
            <person name="Brower S.M."/>
            <person name="Hazbon M.H."/>
        </authorList>
    </citation>
    <scope>NUCLEOTIDE SEQUENCE</scope>
    <source>
        <strain evidence="7">ATCC 35646</strain>
    </source>
</reference>
<keyword evidence="4" id="KW-0067">ATP-binding</keyword>
<feature type="non-terminal residue" evidence="7">
    <location>
        <position position="1"/>
    </location>
</feature>
<dbReference type="PANTHER" id="PTHR45900:SF1">
    <property type="entry name" value="MITOCHONDRIAL DNA REPAIR PROTEIN RECA HOMOLOG-RELATED"/>
    <property type="match status" value="1"/>
</dbReference>
<feature type="non-terminal residue" evidence="7">
    <location>
        <position position="84"/>
    </location>
</feature>
<keyword evidence="5" id="KW-0233">DNA recombination</keyword>
<protein>
    <recommendedName>
        <fullName evidence="2">Protein RecA</fullName>
    </recommendedName>
</protein>
<evidence type="ECO:0000259" key="6">
    <source>
        <dbReference type="PROSITE" id="PS50163"/>
    </source>
</evidence>
<organism evidence="7 8">
    <name type="scientific">Bacillus thuringiensis</name>
    <dbReference type="NCBI Taxonomy" id="1428"/>
    <lineage>
        <taxon>Bacteria</taxon>
        <taxon>Bacillati</taxon>
        <taxon>Bacillota</taxon>
        <taxon>Bacilli</taxon>
        <taxon>Bacillales</taxon>
        <taxon>Bacillaceae</taxon>
        <taxon>Bacillus</taxon>
        <taxon>Bacillus cereus group</taxon>
    </lineage>
</organism>
<comment type="similarity">
    <text evidence="1">Belongs to the RecA family.</text>
</comment>
<name>A0AB35PLI3_BACTU</name>
<dbReference type="GO" id="GO:0006281">
    <property type="term" value="P:DNA repair"/>
    <property type="evidence" value="ECO:0007669"/>
    <property type="project" value="InterPro"/>
</dbReference>
<dbReference type="PANTHER" id="PTHR45900">
    <property type="entry name" value="RECA"/>
    <property type="match status" value="1"/>
</dbReference>
<gene>
    <name evidence="7" type="ORF">FO599_35205</name>
</gene>
<dbReference type="Proteomes" id="UP001181533">
    <property type="component" value="Unassembled WGS sequence"/>
</dbReference>
<dbReference type="InterPro" id="IPR020587">
    <property type="entry name" value="RecA_monomer-monomer_interface"/>
</dbReference>
<accession>A0AB35PLI3</accession>
<dbReference type="Pfam" id="PF00154">
    <property type="entry name" value="RecA_N"/>
    <property type="match status" value="1"/>
</dbReference>
<sequence>EHDCKVGFIKPIRVKIGGVSPAGTPTTASGGRALPFYASESIELEMGEYIEDGRENIGHWVRTKVVNNRIDIPFKEPAFPLIYG</sequence>
<dbReference type="GO" id="GO:0008094">
    <property type="term" value="F:ATP-dependent activity, acting on DNA"/>
    <property type="evidence" value="ECO:0007669"/>
    <property type="project" value="InterPro"/>
</dbReference>
<dbReference type="Gene3D" id="3.40.50.300">
    <property type="entry name" value="P-loop containing nucleotide triphosphate hydrolases"/>
    <property type="match status" value="1"/>
</dbReference>
<dbReference type="GO" id="GO:0003697">
    <property type="term" value="F:single-stranded DNA binding"/>
    <property type="evidence" value="ECO:0007669"/>
    <property type="project" value="InterPro"/>
</dbReference>
<evidence type="ECO:0000256" key="5">
    <source>
        <dbReference type="ARBA" id="ARBA00023172"/>
    </source>
</evidence>